<dbReference type="Gene3D" id="3.40.50.720">
    <property type="entry name" value="NAD(P)-binding Rossmann-like Domain"/>
    <property type="match status" value="1"/>
</dbReference>
<organism evidence="2 3">
    <name type="scientific">Azoarcus taiwanensis</name>
    <dbReference type="NCBI Taxonomy" id="666964"/>
    <lineage>
        <taxon>Bacteria</taxon>
        <taxon>Pseudomonadati</taxon>
        <taxon>Pseudomonadota</taxon>
        <taxon>Betaproteobacteria</taxon>
        <taxon>Rhodocyclales</taxon>
        <taxon>Zoogloeaceae</taxon>
        <taxon>Azoarcus</taxon>
    </lineage>
</organism>
<dbReference type="SUPFAM" id="SSF51735">
    <property type="entry name" value="NAD(P)-binding Rossmann-fold domains"/>
    <property type="match status" value="1"/>
</dbReference>
<gene>
    <name evidence="2" type="ORF">GPA21_13600</name>
</gene>
<dbReference type="PANTHER" id="PTHR43975:SF2">
    <property type="entry name" value="EG:BACR7A4.14 PROTEIN-RELATED"/>
    <property type="match status" value="1"/>
</dbReference>
<dbReference type="Proteomes" id="UP000599523">
    <property type="component" value="Unassembled WGS sequence"/>
</dbReference>
<dbReference type="InterPro" id="IPR002347">
    <property type="entry name" value="SDR_fam"/>
</dbReference>
<dbReference type="EMBL" id="WTVM01000087">
    <property type="protein sequence ID" value="NMG03992.1"/>
    <property type="molecule type" value="Genomic_DNA"/>
</dbReference>
<evidence type="ECO:0000313" key="2">
    <source>
        <dbReference type="EMBL" id="NMG03992.1"/>
    </source>
</evidence>
<dbReference type="Pfam" id="PF13561">
    <property type="entry name" value="adh_short_C2"/>
    <property type="match status" value="1"/>
</dbReference>
<dbReference type="PANTHER" id="PTHR43975">
    <property type="entry name" value="ZGC:101858"/>
    <property type="match status" value="1"/>
</dbReference>
<evidence type="ECO:0000313" key="3">
    <source>
        <dbReference type="Proteomes" id="UP000599523"/>
    </source>
</evidence>
<accession>A0A972FET0</accession>
<dbReference type="PRINTS" id="PR00081">
    <property type="entry name" value="GDHRDH"/>
</dbReference>
<comment type="similarity">
    <text evidence="1">Belongs to the short-chain dehydrogenases/reductases (SDR) family.</text>
</comment>
<keyword evidence="3" id="KW-1185">Reference proteome</keyword>
<dbReference type="FunFam" id="3.40.50.720:FF:000084">
    <property type="entry name" value="Short-chain dehydrogenase reductase"/>
    <property type="match status" value="1"/>
</dbReference>
<dbReference type="InterPro" id="IPR036291">
    <property type="entry name" value="NAD(P)-bd_dom_sf"/>
</dbReference>
<evidence type="ECO:0000256" key="1">
    <source>
        <dbReference type="ARBA" id="ARBA00006484"/>
    </source>
</evidence>
<name>A0A972FET0_9RHOO</name>
<sequence>MHNNSPVVIVTGASRGIGHAIALEFARHGYACVLAARNSIALGRTADEVRALGAPEPLSISADLRDRDQPARVVEQTLARFGRLDALVNNAGATKRGDFLSLPDEDMLDGFALKYHATVRFCRAAWPHLEMSRGSIVNIAGIGAHTPTAEFTIGGPVNSALINFTKALADRARGTGMRINTVCPGPTATDRLTRRIEALAAERGIGMAEAETEMLKQQGLARYGQPQEIARVVRFLCSDEASYIHGATIDVDGGVTSGI</sequence>
<protein>
    <submittedName>
        <fullName evidence="2">SDR family oxidoreductase</fullName>
    </submittedName>
</protein>
<reference evidence="2" key="1">
    <citation type="submission" date="2019-12" db="EMBL/GenBank/DDBJ databases">
        <title>Comparative genomics gives insights into the taxonomy of the Azoarcus-Aromatoleum group and reveals separate origins of nif in the plant-associated Azoarcus and non-plant-associated Aromatoleum sub-groups.</title>
        <authorList>
            <person name="Lafos M."/>
            <person name="Maluk M."/>
            <person name="Batista M."/>
            <person name="Junghare M."/>
            <person name="Carmona M."/>
            <person name="Faoro H."/>
            <person name="Cruz L.M."/>
            <person name="Battistoni F."/>
            <person name="De Souza E."/>
            <person name="Pedrosa F."/>
            <person name="Chen W.-M."/>
            <person name="Poole P.S."/>
            <person name="Dixon R.A."/>
            <person name="James E.K."/>
        </authorList>
    </citation>
    <scope>NUCLEOTIDE SEQUENCE</scope>
    <source>
        <strain evidence="2">NSC3</strain>
    </source>
</reference>
<dbReference type="AlphaFoldDB" id="A0A972FET0"/>
<dbReference type="PRINTS" id="PR00080">
    <property type="entry name" value="SDRFAMILY"/>
</dbReference>
<comment type="caution">
    <text evidence="2">The sequence shown here is derived from an EMBL/GenBank/DDBJ whole genome shotgun (WGS) entry which is preliminary data.</text>
</comment>
<dbReference type="RefSeq" id="WP_168988689.1">
    <property type="nucleotide sequence ID" value="NZ_CAWPHM010000316.1"/>
</dbReference>
<proteinExistence type="inferred from homology"/>